<proteinExistence type="predicted"/>
<accession>A0ABS4NB15</accession>
<feature type="chain" id="PRO_5045323867" description="Copper amine oxidase-like N-terminal domain-containing protein" evidence="1">
    <location>
        <begin position="24"/>
        <end position="280"/>
    </location>
</feature>
<keyword evidence="3" id="KW-1185">Reference proteome</keyword>
<dbReference type="EMBL" id="JAGGLT010000002">
    <property type="protein sequence ID" value="MBP2070841.1"/>
    <property type="molecule type" value="Genomic_DNA"/>
</dbReference>
<sequence length="280" mass="32014">MKRKIIIISLLILSIAIFSFAYAESNNQQTLNSNVTATATSNLLPNKVAGYPDIKIYKSDVKIYIENKLVDFEKIYGAPVISINGRIMLPARAFTYYNDGIMSNSDGTPHNSTYVQYYPDVQFKTDMPKMVRTDDIKSATLIMLQYNIPNSNYEYHANMMQNFQCAVSYYQKHGDPAEISHKTYKMDIPPLVTDIDGGTTYLPLRVQAYLFNFGVKYDAQNNAVYISKNIPQEFGDGIELLKNDPQYQDQYIGENVDLYPDYGTYYQNGQIYNIPVWDGK</sequence>
<evidence type="ECO:0000313" key="3">
    <source>
        <dbReference type="Proteomes" id="UP001166402"/>
    </source>
</evidence>
<name>A0ABS4NB15_9THEO</name>
<gene>
    <name evidence="2" type="ORF">J2Z80_000339</name>
</gene>
<evidence type="ECO:0008006" key="4">
    <source>
        <dbReference type="Google" id="ProtNLM"/>
    </source>
</evidence>
<protein>
    <recommendedName>
        <fullName evidence="4">Copper amine oxidase-like N-terminal domain-containing protein</fullName>
    </recommendedName>
</protein>
<dbReference type="RefSeq" id="WP_209452809.1">
    <property type="nucleotide sequence ID" value="NZ_JAGGLT010000002.1"/>
</dbReference>
<feature type="signal peptide" evidence="1">
    <location>
        <begin position="1"/>
        <end position="23"/>
    </location>
</feature>
<comment type="caution">
    <text evidence="2">The sequence shown here is derived from an EMBL/GenBank/DDBJ whole genome shotgun (WGS) entry which is preliminary data.</text>
</comment>
<keyword evidence="1" id="KW-0732">Signal</keyword>
<evidence type="ECO:0000256" key="1">
    <source>
        <dbReference type="SAM" id="SignalP"/>
    </source>
</evidence>
<evidence type="ECO:0000313" key="2">
    <source>
        <dbReference type="EMBL" id="MBP2070841.1"/>
    </source>
</evidence>
<reference evidence="2" key="1">
    <citation type="submission" date="2021-03" db="EMBL/GenBank/DDBJ databases">
        <title>Genomic Encyclopedia of Type Strains, Phase IV (KMG-IV): sequencing the most valuable type-strain genomes for metagenomic binning, comparative biology and taxonomic classification.</title>
        <authorList>
            <person name="Goeker M."/>
        </authorList>
    </citation>
    <scope>NUCLEOTIDE SEQUENCE</scope>
    <source>
        <strain evidence="2">DSM 101588</strain>
    </source>
</reference>
<dbReference type="Proteomes" id="UP001166402">
    <property type="component" value="Unassembled WGS sequence"/>
</dbReference>
<organism evidence="2 3">
    <name type="scientific">Thermoanaerobacterium butyriciformans</name>
    <dbReference type="NCBI Taxonomy" id="1702242"/>
    <lineage>
        <taxon>Bacteria</taxon>
        <taxon>Bacillati</taxon>
        <taxon>Bacillota</taxon>
        <taxon>Clostridia</taxon>
        <taxon>Thermoanaerobacterales</taxon>
        <taxon>Thermoanaerobacteraceae</taxon>
        <taxon>Thermoanaerobacterium</taxon>
    </lineage>
</organism>